<evidence type="ECO:0000256" key="3">
    <source>
        <dbReference type="ARBA" id="ARBA00022692"/>
    </source>
</evidence>
<feature type="transmembrane region" description="Helical" evidence="6">
    <location>
        <begin position="169"/>
        <end position="187"/>
    </location>
</feature>
<dbReference type="EMBL" id="DXAN01000032">
    <property type="protein sequence ID" value="HJA09557.1"/>
    <property type="molecule type" value="Genomic_DNA"/>
</dbReference>
<keyword evidence="5 6" id="KW-0472">Membrane</keyword>
<feature type="transmembrane region" description="Helical" evidence="6">
    <location>
        <begin position="25"/>
        <end position="45"/>
    </location>
</feature>
<keyword evidence="4 6" id="KW-1133">Transmembrane helix</keyword>
<dbReference type="AlphaFoldDB" id="A0A9D2KN40"/>
<evidence type="ECO:0000256" key="6">
    <source>
        <dbReference type="RuleBase" id="RU004379"/>
    </source>
</evidence>
<reference evidence="7" key="1">
    <citation type="journal article" date="2021" name="PeerJ">
        <title>Extensive microbial diversity within the chicken gut microbiome revealed by metagenomics and culture.</title>
        <authorList>
            <person name="Gilroy R."/>
            <person name="Ravi A."/>
            <person name="Getino M."/>
            <person name="Pursley I."/>
            <person name="Horton D.L."/>
            <person name="Alikhan N.F."/>
            <person name="Baker D."/>
            <person name="Gharbi K."/>
            <person name="Hall N."/>
            <person name="Watson M."/>
            <person name="Adriaenssens E.M."/>
            <person name="Foster-Nyarko E."/>
            <person name="Jarju S."/>
            <person name="Secka A."/>
            <person name="Antonio M."/>
            <person name="Oren A."/>
            <person name="Chaudhuri R.R."/>
            <person name="La Ragione R."/>
            <person name="Hildebrand F."/>
            <person name="Pallen M.J."/>
        </authorList>
    </citation>
    <scope>NUCLEOTIDE SEQUENCE</scope>
    <source>
        <strain evidence="7">CHK186-16707</strain>
    </source>
</reference>
<dbReference type="PANTHER" id="PTHR23291">
    <property type="entry name" value="BAX INHIBITOR-RELATED"/>
    <property type="match status" value="1"/>
</dbReference>
<dbReference type="GO" id="GO:0005886">
    <property type="term" value="C:plasma membrane"/>
    <property type="evidence" value="ECO:0007669"/>
    <property type="project" value="TreeGrafter"/>
</dbReference>
<dbReference type="Pfam" id="PF01027">
    <property type="entry name" value="Bax1-I"/>
    <property type="match status" value="1"/>
</dbReference>
<evidence type="ECO:0000256" key="4">
    <source>
        <dbReference type="ARBA" id="ARBA00022989"/>
    </source>
</evidence>
<evidence type="ECO:0000256" key="5">
    <source>
        <dbReference type="ARBA" id="ARBA00023136"/>
    </source>
</evidence>
<reference evidence="7" key="2">
    <citation type="submission" date="2021-04" db="EMBL/GenBank/DDBJ databases">
        <authorList>
            <person name="Gilroy R."/>
        </authorList>
    </citation>
    <scope>NUCLEOTIDE SEQUENCE</scope>
    <source>
        <strain evidence="7">CHK186-16707</strain>
    </source>
</reference>
<dbReference type="Proteomes" id="UP000824225">
    <property type="component" value="Unassembled WGS sequence"/>
</dbReference>
<evidence type="ECO:0000313" key="7">
    <source>
        <dbReference type="EMBL" id="HJA09557.1"/>
    </source>
</evidence>
<comment type="subcellular location">
    <subcellularLocation>
        <location evidence="1">Membrane</location>
        <topology evidence="1">Multi-pass membrane protein</topology>
    </subcellularLocation>
</comment>
<gene>
    <name evidence="7" type="ORF">H9962_10295</name>
</gene>
<feature type="transmembrane region" description="Helical" evidence="6">
    <location>
        <begin position="57"/>
        <end position="76"/>
    </location>
</feature>
<dbReference type="InterPro" id="IPR006214">
    <property type="entry name" value="Bax_inhibitor_1-related"/>
</dbReference>
<feature type="transmembrane region" description="Helical" evidence="6">
    <location>
        <begin position="144"/>
        <end position="163"/>
    </location>
</feature>
<dbReference type="CDD" id="cd10432">
    <property type="entry name" value="BI-1-like_bacterial"/>
    <property type="match status" value="1"/>
</dbReference>
<accession>A0A9D2KN40</accession>
<evidence type="ECO:0000256" key="2">
    <source>
        <dbReference type="ARBA" id="ARBA00010350"/>
    </source>
</evidence>
<keyword evidence="3 6" id="KW-0812">Transmembrane</keyword>
<comment type="caution">
    <text evidence="7">The sequence shown here is derived from an EMBL/GenBank/DDBJ whole genome shotgun (WGS) entry which is preliminary data.</text>
</comment>
<feature type="transmembrane region" description="Helical" evidence="6">
    <location>
        <begin position="88"/>
        <end position="108"/>
    </location>
</feature>
<organism evidence="7 8">
    <name type="scientific">Candidatus Mailhella merdigallinarum</name>
    <dbReference type="NCBI Taxonomy" id="2838658"/>
    <lineage>
        <taxon>Bacteria</taxon>
        <taxon>Pseudomonadati</taxon>
        <taxon>Thermodesulfobacteriota</taxon>
        <taxon>Desulfovibrionia</taxon>
        <taxon>Desulfovibrionales</taxon>
        <taxon>Desulfovibrionaceae</taxon>
        <taxon>Mailhella</taxon>
    </lineage>
</organism>
<name>A0A9D2KN40_9BACT</name>
<protein>
    <submittedName>
        <fullName evidence="7">Bax inhibitor-1/YccA family protein</fullName>
    </submittedName>
</protein>
<evidence type="ECO:0000313" key="8">
    <source>
        <dbReference type="Proteomes" id="UP000824225"/>
    </source>
</evidence>
<feature type="transmembrane region" description="Helical" evidence="6">
    <location>
        <begin position="208"/>
        <end position="231"/>
    </location>
</feature>
<proteinExistence type="inferred from homology"/>
<comment type="similarity">
    <text evidence="2 6">Belongs to the BI1 family.</text>
</comment>
<sequence length="235" mass="25401">MNDLRDQTQPLVRARSAASVFMQHVYLWMTAALGVTAVAAYVTATSPTVLQLFYGNMFMPILMIVAIFGLVIYLSAAMHKLSAGAATGFFMLYAALMGIFLGPVLLVYTHSSVTQAFVVTAGMFGGMSLYGTVTKRDLTGMGSFLIMGLWGIILASIVNIFLRNSAMDFAISVIGVIVFAGLTAYDTQKLRAMGESAPLDDSLAIRRGAILGALSLYLDFVNMFLMLLRLFGNRN</sequence>
<dbReference type="PANTHER" id="PTHR23291:SF50">
    <property type="entry name" value="PROTEIN LIFEGUARD 4"/>
    <property type="match status" value="1"/>
</dbReference>
<evidence type="ECO:0000256" key="1">
    <source>
        <dbReference type="ARBA" id="ARBA00004141"/>
    </source>
</evidence>